<evidence type="ECO:0000313" key="4">
    <source>
        <dbReference type="EMBL" id="SDH17524.1"/>
    </source>
</evidence>
<organism evidence="4 5">
    <name type="scientific">Phytopseudomonas flavescens</name>
    <dbReference type="NCBI Taxonomy" id="29435"/>
    <lineage>
        <taxon>Bacteria</taxon>
        <taxon>Pseudomonadati</taxon>
        <taxon>Pseudomonadota</taxon>
        <taxon>Gammaproteobacteria</taxon>
        <taxon>Pseudomonadales</taxon>
        <taxon>Pseudomonadaceae</taxon>
        <taxon>Phytopseudomonas</taxon>
    </lineage>
</organism>
<dbReference type="Gene3D" id="1.25.40.20">
    <property type="entry name" value="Ankyrin repeat-containing domain"/>
    <property type="match status" value="1"/>
</dbReference>
<evidence type="ECO:0000256" key="2">
    <source>
        <dbReference type="ARBA" id="ARBA00023043"/>
    </source>
</evidence>
<dbReference type="AlphaFoldDB" id="A0A1G8A988"/>
<dbReference type="STRING" id="29435.SAMN05216588_10376"/>
<dbReference type="SMART" id="SM00248">
    <property type="entry name" value="ANK"/>
    <property type="match status" value="3"/>
</dbReference>
<feature type="repeat" description="ANK" evidence="3">
    <location>
        <begin position="109"/>
        <end position="141"/>
    </location>
</feature>
<dbReference type="InterPro" id="IPR002110">
    <property type="entry name" value="Ankyrin_rpt"/>
</dbReference>
<dbReference type="PROSITE" id="PS50088">
    <property type="entry name" value="ANK_REPEAT"/>
    <property type="match status" value="1"/>
</dbReference>
<dbReference type="PROSITE" id="PS50297">
    <property type="entry name" value="ANK_REP_REGION"/>
    <property type="match status" value="1"/>
</dbReference>
<dbReference type="Proteomes" id="UP000198606">
    <property type="component" value="Unassembled WGS sequence"/>
</dbReference>
<dbReference type="InterPro" id="IPR036770">
    <property type="entry name" value="Ankyrin_rpt-contain_sf"/>
</dbReference>
<evidence type="ECO:0000313" key="5">
    <source>
        <dbReference type="Proteomes" id="UP000198606"/>
    </source>
</evidence>
<evidence type="ECO:0000256" key="1">
    <source>
        <dbReference type="ARBA" id="ARBA00022737"/>
    </source>
</evidence>
<sequence>MMRFFMAKRKRKTLPKDFAQRLEQASLDELIALFEASELEATGGYSKSTALGFYNCPDALARWLVEQGADIDARDTYQRTPLHHRSSSWIGGVDLLLDLGADIEAQDYQGDTPLHAAAKSHKPDALAALVRRGANVHATSRQGHDVLHVALASTRNADIEATAKIAQTLLDAGVQVKDGMLAEVQRIGREFEFHRGAFNPDYLQATDAALTRLYRLFGVSPAAARKVHDGKAAIVVPAGPWHVQHQQLWELLVPSSGAAATVQGEVIRISGRISREIHHNGSANWDGDFKSMLSALVSYLGSAAPLPATELAEARVLAVALRSGDDDAERTDRLSALAVQWVTANPQPVSLPAPAYRR</sequence>
<dbReference type="SUPFAM" id="SSF48403">
    <property type="entry name" value="Ankyrin repeat"/>
    <property type="match status" value="1"/>
</dbReference>
<dbReference type="Pfam" id="PF12796">
    <property type="entry name" value="Ank_2"/>
    <property type="match status" value="1"/>
</dbReference>
<dbReference type="EMBL" id="FNDG01000003">
    <property type="protein sequence ID" value="SDH17524.1"/>
    <property type="molecule type" value="Genomic_DNA"/>
</dbReference>
<proteinExistence type="predicted"/>
<dbReference type="PANTHER" id="PTHR24171">
    <property type="entry name" value="ANKYRIN REPEAT DOMAIN-CONTAINING PROTEIN 39-RELATED"/>
    <property type="match status" value="1"/>
</dbReference>
<keyword evidence="2 3" id="KW-0040">ANK repeat</keyword>
<reference evidence="4 5" key="1">
    <citation type="submission" date="2016-10" db="EMBL/GenBank/DDBJ databases">
        <authorList>
            <person name="de Groot N.N."/>
        </authorList>
    </citation>
    <scope>NUCLEOTIDE SEQUENCE [LARGE SCALE GENOMIC DNA]</scope>
    <source>
        <strain evidence="4 5">LMG 18387</strain>
    </source>
</reference>
<accession>A0A1G8A988</accession>
<name>A0A1G8A988_9GAMM</name>
<dbReference type="PANTHER" id="PTHR24171:SF9">
    <property type="entry name" value="ANKYRIN REPEAT DOMAIN-CONTAINING PROTEIN 39"/>
    <property type="match status" value="1"/>
</dbReference>
<evidence type="ECO:0000256" key="3">
    <source>
        <dbReference type="PROSITE-ProRule" id="PRU00023"/>
    </source>
</evidence>
<gene>
    <name evidence="4" type="ORF">SAMN05216588_10376</name>
</gene>
<protein>
    <submittedName>
        <fullName evidence="4">Ankyrin repeat</fullName>
    </submittedName>
</protein>
<keyword evidence="1" id="KW-0677">Repeat</keyword>